<accession>A0A0F6A562</accession>
<dbReference type="Pfam" id="PF00534">
    <property type="entry name" value="Glycos_transf_1"/>
    <property type="match status" value="1"/>
</dbReference>
<evidence type="ECO:0000259" key="1">
    <source>
        <dbReference type="Pfam" id="PF00534"/>
    </source>
</evidence>
<dbReference type="GO" id="GO:0016757">
    <property type="term" value="F:glycosyltransferase activity"/>
    <property type="evidence" value="ECO:0007669"/>
    <property type="project" value="InterPro"/>
</dbReference>
<dbReference type="PANTHER" id="PTHR12526">
    <property type="entry name" value="GLYCOSYLTRANSFERASE"/>
    <property type="match status" value="1"/>
</dbReference>
<dbReference type="RefSeq" id="WP_046358212.1">
    <property type="nucleotide sequence ID" value="NZ_AUXW01000189.1"/>
</dbReference>
<sequence>MKHIGIYTTSRNLDEVTMMLSEANALAEIGHKVTIITKVKYKNIRNLHKSVSIMYLSAPSLVEASGLGSTIGFLRRSYAIWKQFKGQNFFDLIGKGTKLSKALEQKEIDHLHCSFNQNDYFVSLVSTKCNNISLSSFWNVTGQSKMAKKQFKLFEQCDLPLMELECQRLPEHVQPLVLNRGLDISKYKPYERNKPSLRLIFIGNIVKESGLTTILNALANLPTRIDVNLDIVGDGPMKKVLVNELIRKRLNRRVHFLGAKPRSWILKKLPQYSALVAPYCSDSSIGHVNNITYVKEAMACGIPVLTSNIAACKEITSSNTGMKCPPNSIDAMCNMLTAFTQLSSYHQHLLGKNARKYAEDNFNVKHQTRALSRWIQAL</sequence>
<evidence type="ECO:0000313" key="3">
    <source>
        <dbReference type="Proteomes" id="UP000033434"/>
    </source>
</evidence>
<dbReference type="PATRIC" id="fig|1129367.4.peg.4900"/>
<feature type="domain" description="Glycosyl transferase family 1" evidence="1">
    <location>
        <begin position="191"/>
        <end position="356"/>
    </location>
</feature>
<name>A0A0F6A562_9GAMM</name>
<comment type="caution">
    <text evidence="2">The sequence shown here is derived from an EMBL/GenBank/DDBJ whole genome shotgun (WGS) entry which is preliminary data.</text>
</comment>
<dbReference type="EMBL" id="AUXW01000189">
    <property type="protein sequence ID" value="KKE81243.1"/>
    <property type="molecule type" value="Genomic_DNA"/>
</dbReference>
<dbReference type="CDD" id="cd03801">
    <property type="entry name" value="GT4_PimA-like"/>
    <property type="match status" value="1"/>
</dbReference>
<dbReference type="InterPro" id="IPR001296">
    <property type="entry name" value="Glyco_trans_1"/>
</dbReference>
<dbReference type="Proteomes" id="UP000033434">
    <property type="component" value="Unassembled WGS sequence"/>
</dbReference>
<protein>
    <recommendedName>
        <fullName evidence="1">Glycosyl transferase family 1 domain-containing protein</fullName>
    </recommendedName>
</protein>
<gene>
    <name evidence="2" type="ORF">N479_22965</name>
</gene>
<proteinExistence type="predicted"/>
<dbReference type="GO" id="GO:1901135">
    <property type="term" value="P:carbohydrate derivative metabolic process"/>
    <property type="evidence" value="ECO:0007669"/>
    <property type="project" value="UniProtKB-ARBA"/>
</dbReference>
<dbReference type="SUPFAM" id="SSF53756">
    <property type="entry name" value="UDP-Glycosyltransferase/glycogen phosphorylase"/>
    <property type="match status" value="1"/>
</dbReference>
<evidence type="ECO:0000313" key="2">
    <source>
        <dbReference type="EMBL" id="KKE81243.1"/>
    </source>
</evidence>
<dbReference type="Gene3D" id="3.40.50.2000">
    <property type="entry name" value="Glycogen Phosphorylase B"/>
    <property type="match status" value="2"/>
</dbReference>
<organism evidence="2 3">
    <name type="scientific">Pseudoalteromonas luteoviolacea S4054</name>
    <dbReference type="NCBI Taxonomy" id="1129367"/>
    <lineage>
        <taxon>Bacteria</taxon>
        <taxon>Pseudomonadati</taxon>
        <taxon>Pseudomonadota</taxon>
        <taxon>Gammaproteobacteria</taxon>
        <taxon>Alteromonadales</taxon>
        <taxon>Pseudoalteromonadaceae</taxon>
        <taxon>Pseudoalteromonas</taxon>
    </lineage>
</organism>
<reference evidence="2 3" key="1">
    <citation type="journal article" date="2015" name="BMC Genomics">
        <title>Genome mining reveals unlocked bioactive potential of marine Gram-negative bacteria.</title>
        <authorList>
            <person name="Machado H."/>
            <person name="Sonnenschein E.C."/>
            <person name="Melchiorsen J."/>
            <person name="Gram L."/>
        </authorList>
    </citation>
    <scope>NUCLEOTIDE SEQUENCE [LARGE SCALE GENOMIC DNA]</scope>
    <source>
        <strain evidence="2 3">S4054</strain>
    </source>
</reference>
<dbReference type="AlphaFoldDB" id="A0A0F6A562"/>